<feature type="compositionally biased region" description="Basic and acidic residues" evidence="1">
    <location>
        <begin position="145"/>
        <end position="156"/>
    </location>
</feature>
<dbReference type="AlphaFoldDB" id="A0AAN7WD05"/>
<feature type="signal peptide" evidence="2">
    <location>
        <begin position="1"/>
        <end position="19"/>
    </location>
</feature>
<accession>A0AAN7WD05</accession>
<name>A0AAN7WD05_9PEZI</name>
<dbReference type="Proteomes" id="UP001310594">
    <property type="component" value="Unassembled WGS sequence"/>
</dbReference>
<evidence type="ECO:0000313" key="4">
    <source>
        <dbReference type="Proteomes" id="UP001310594"/>
    </source>
</evidence>
<dbReference type="EMBL" id="JAVRQU010000007">
    <property type="protein sequence ID" value="KAK5700897.1"/>
    <property type="molecule type" value="Genomic_DNA"/>
</dbReference>
<reference evidence="3" key="1">
    <citation type="submission" date="2023-08" db="EMBL/GenBank/DDBJ databases">
        <title>Black Yeasts Isolated from many extreme environments.</title>
        <authorList>
            <person name="Coleine C."/>
            <person name="Stajich J.E."/>
            <person name="Selbmann L."/>
        </authorList>
    </citation>
    <scope>NUCLEOTIDE SEQUENCE</scope>
    <source>
        <strain evidence="3">CCFEE 5810</strain>
    </source>
</reference>
<proteinExistence type="predicted"/>
<protein>
    <recommendedName>
        <fullName evidence="5">Secreted protein</fullName>
    </recommendedName>
</protein>
<feature type="region of interest" description="Disordered" evidence="1">
    <location>
        <begin position="145"/>
        <end position="166"/>
    </location>
</feature>
<sequence>MFRFRAFMLMLSLTSLSSASPSAIWAKYRILISRYSDDICSQYLGEIDAKGEKIMSGQCKTCDPSESFPTFQYQYAAHKGDDVPYDKECMISIYEEPHCNKDGRHERFNATSQMLLCIHDAGTPGHNFDVRSLGIDCVGGNGYRDHDKTYDPRQPEDWYQSPSKDDAWRTRKEFVLK</sequence>
<evidence type="ECO:0008006" key="5">
    <source>
        <dbReference type="Google" id="ProtNLM"/>
    </source>
</evidence>
<feature type="chain" id="PRO_5043051916" description="Secreted protein" evidence="2">
    <location>
        <begin position="20"/>
        <end position="177"/>
    </location>
</feature>
<evidence type="ECO:0000313" key="3">
    <source>
        <dbReference type="EMBL" id="KAK5700897.1"/>
    </source>
</evidence>
<comment type="caution">
    <text evidence="3">The sequence shown here is derived from an EMBL/GenBank/DDBJ whole genome shotgun (WGS) entry which is preliminary data.</text>
</comment>
<organism evidence="3 4">
    <name type="scientific">Elasticomyces elasticus</name>
    <dbReference type="NCBI Taxonomy" id="574655"/>
    <lineage>
        <taxon>Eukaryota</taxon>
        <taxon>Fungi</taxon>
        <taxon>Dikarya</taxon>
        <taxon>Ascomycota</taxon>
        <taxon>Pezizomycotina</taxon>
        <taxon>Dothideomycetes</taxon>
        <taxon>Dothideomycetidae</taxon>
        <taxon>Mycosphaerellales</taxon>
        <taxon>Teratosphaeriaceae</taxon>
        <taxon>Elasticomyces</taxon>
    </lineage>
</organism>
<evidence type="ECO:0000256" key="2">
    <source>
        <dbReference type="SAM" id="SignalP"/>
    </source>
</evidence>
<gene>
    <name evidence="3" type="ORF">LTR97_005415</name>
</gene>
<keyword evidence="2" id="KW-0732">Signal</keyword>
<evidence type="ECO:0000256" key="1">
    <source>
        <dbReference type="SAM" id="MobiDB-lite"/>
    </source>
</evidence>